<evidence type="ECO:0000313" key="9">
    <source>
        <dbReference type="Proteomes" id="UP001165289"/>
    </source>
</evidence>
<evidence type="ECO:0000256" key="4">
    <source>
        <dbReference type="ARBA" id="ARBA00051722"/>
    </source>
</evidence>
<dbReference type="PANTHER" id="PTHR19134">
    <property type="entry name" value="RECEPTOR-TYPE TYROSINE-PROTEIN PHOSPHATASE"/>
    <property type="match status" value="1"/>
</dbReference>
<dbReference type="InterPro" id="IPR003595">
    <property type="entry name" value="Tyr_Pase_cat"/>
</dbReference>
<keyword evidence="3" id="KW-0904">Protein phosphatase</keyword>
<name>A0AAV7JKW7_9METZ</name>
<dbReference type="PROSITE" id="PS50056">
    <property type="entry name" value="TYR_PHOSPHATASE_2"/>
    <property type="match status" value="2"/>
</dbReference>
<keyword evidence="5" id="KW-0472">Membrane</keyword>
<dbReference type="InterPro" id="IPR050348">
    <property type="entry name" value="Protein-Tyr_Phosphatase"/>
</dbReference>
<feature type="domain" description="Tyrosine-protein phosphatase" evidence="6">
    <location>
        <begin position="231"/>
        <end position="485"/>
    </location>
</feature>
<protein>
    <recommendedName>
        <fullName evidence="1">protein-tyrosine-phosphatase</fullName>
        <ecNumber evidence="1">3.1.3.48</ecNumber>
    </recommendedName>
</protein>
<accession>A0AAV7JKW7</accession>
<evidence type="ECO:0000256" key="1">
    <source>
        <dbReference type="ARBA" id="ARBA00013064"/>
    </source>
</evidence>
<keyword evidence="5" id="KW-0812">Transmembrane</keyword>
<keyword evidence="5" id="KW-1133">Transmembrane helix</keyword>
<evidence type="ECO:0000259" key="7">
    <source>
        <dbReference type="PROSITE" id="PS50056"/>
    </source>
</evidence>
<dbReference type="InterPro" id="IPR000242">
    <property type="entry name" value="PTP_cat"/>
</dbReference>
<dbReference type="FunFam" id="3.90.190.10:FF:000102">
    <property type="entry name" value="Receptor-type tyrosine-protein phosphatase"/>
    <property type="match status" value="1"/>
</dbReference>
<dbReference type="AlphaFoldDB" id="A0AAV7JKW7"/>
<dbReference type="InterPro" id="IPR029021">
    <property type="entry name" value="Prot-tyrosine_phosphatase-like"/>
</dbReference>
<sequence length="780" mass="90289">MTEYYLTDVSYTFHYTITVEVMNRLHNTNNSNTQIYYIHNQLISKPSTLYGIIGLIAGVLILIVLVIIVVLLIIILVLKRRKVNKTGYSKQMLTNNEEDITPDINKQYINLSNLEDSPNSKPAVIHSITKKPGYEKLTQTETPVTSPLISPPVDKDGYTMLDQLEVSLEPMASDKGDDIGLEDNELHQYENFGETLYQSTYNKYADNPHAILVPPNKYKNHLNSLLSNYRMEKEYRMLGGQDLRYDCSHALLPINKNKNKYKQIYPYDKSRVVLETAVESDYINAATIPGFHLSDTFIATQAPKTNTETDFWEMILEQRVCTIVMLTRVVEMGKEKSTTYWPKVVGSSSTFNNIEVTLHREDMYPSYIVRKLGIRGQDNRNYMITQFHYVTWPDHDVPQLYMNLLEFTQKVKQHRKKERTHLVVHCSAGVGRTGTFIALYNLIEGVNLEAPISVYRVVNEMREYRPQMVQTFNQYKFIYLAILELIFGTTSIPNGDYCETYKLYQQSHGDITDIFKEQFQELNYQTDHSFCYPQTAGHDPSNEDKNVVKDILPYDTNRVILYSPSWPCEYINASYIDSYELVATLFPTENTIQDYLQLVYQLEEPVVVLLFTQDEYQKVRSGMSNRVNYWLEESGRKDFDGFSVITEKSQNSSFLIQQKMKVLSSHENDEHSFTQFISPTWEETGRVTDVVGVLTLLELISKQQQNTPGRKLIICCSDGIGKSGVLLTVYNTIRGMQENSCIDVFQMVKQLRNSRRNMVPTLEHYLSCYHLINEYCQMNI</sequence>
<evidence type="ECO:0000313" key="8">
    <source>
        <dbReference type="EMBL" id="KAI6649159.1"/>
    </source>
</evidence>
<dbReference type="Proteomes" id="UP001165289">
    <property type="component" value="Unassembled WGS sequence"/>
</dbReference>
<dbReference type="InterPro" id="IPR000387">
    <property type="entry name" value="Tyr_Pase_dom"/>
</dbReference>
<feature type="domain" description="Tyrosine specific protein phosphatases" evidence="7">
    <location>
        <begin position="694"/>
        <end position="766"/>
    </location>
</feature>
<dbReference type="GO" id="GO:0004725">
    <property type="term" value="F:protein tyrosine phosphatase activity"/>
    <property type="evidence" value="ECO:0007669"/>
    <property type="project" value="UniProtKB-EC"/>
</dbReference>
<dbReference type="EMBL" id="JAKMXF010000321">
    <property type="protein sequence ID" value="KAI6649159.1"/>
    <property type="molecule type" value="Genomic_DNA"/>
</dbReference>
<dbReference type="PROSITE" id="PS50055">
    <property type="entry name" value="TYR_PHOSPHATASE_PTP"/>
    <property type="match status" value="2"/>
</dbReference>
<evidence type="ECO:0000256" key="3">
    <source>
        <dbReference type="ARBA" id="ARBA00022912"/>
    </source>
</evidence>
<comment type="caution">
    <text evidence="8">The sequence shown here is derived from an EMBL/GenBank/DDBJ whole genome shotgun (WGS) entry which is preliminary data.</text>
</comment>
<organism evidence="8 9">
    <name type="scientific">Oopsacas minuta</name>
    <dbReference type="NCBI Taxonomy" id="111878"/>
    <lineage>
        <taxon>Eukaryota</taxon>
        <taxon>Metazoa</taxon>
        <taxon>Porifera</taxon>
        <taxon>Hexactinellida</taxon>
        <taxon>Hexasterophora</taxon>
        <taxon>Lyssacinosida</taxon>
        <taxon>Leucopsacidae</taxon>
        <taxon>Oopsacas</taxon>
    </lineage>
</organism>
<feature type="domain" description="Tyrosine-protein phosphatase" evidence="6">
    <location>
        <begin position="515"/>
        <end position="775"/>
    </location>
</feature>
<comment type="catalytic activity">
    <reaction evidence="4">
        <text>O-phospho-L-tyrosyl-[protein] + H2O = L-tyrosyl-[protein] + phosphate</text>
        <dbReference type="Rhea" id="RHEA:10684"/>
        <dbReference type="Rhea" id="RHEA-COMP:10136"/>
        <dbReference type="Rhea" id="RHEA-COMP:20101"/>
        <dbReference type="ChEBI" id="CHEBI:15377"/>
        <dbReference type="ChEBI" id="CHEBI:43474"/>
        <dbReference type="ChEBI" id="CHEBI:46858"/>
        <dbReference type="ChEBI" id="CHEBI:61978"/>
        <dbReference type="EC" id="3.1.3.48"/>
    </reaction>
</comment>
<gene>
    <name evidence="8" type="ORF">LOD99_11528</name>
</gene>
<keyword evidence="9" id="KW-1185">Reference proteome</keyword>
<evidence type="ECO:0000256" key="5">
    <source>
        <dbReference type="SAM" id="Phobius"/>
    </source>
</evidence>
<evidence type="ECO:0000259" key="6">
    <source>
        <dbReference type="PROSITE" id="PS50055"/>
    </source>
</evidence>
<dbReference type="SMART" id="SM00404">
    <property type="entry name" value="PTPc_motif"/>
    <property type="match status" value="2"/>
</dbReference>
<feature type="domain" description="Tyrosine specific protein phosphatases" evidence="7">
    <location>
        <begin position="402"/>
        <end position="476"/>
    </location>
</feature>
<dbReference type="PRINTS" id="PR00700">
    <property type="entry name" value="PRTYPHPHTASE"/>
</dbReference>
<dbReference type="EC" id="3.1.3.48" evidence="1"/>
<keyword evidence="2" id="KW-0378">Hydrolase</keyword>
<dbReference type="CDD" id="cd00047">
    <property type="entry name" value="PTPc"/>
    <property type="match status" value="2"/>
</dbReference>
<proteinExistence type="predicted"/>
<feature type="transmembrane region" description="Helical" evidence="5">
    <location>
        <begin position="49"/>
        <end position="78"/>
    </location>
</feature>
<dbReference type="SMART" id="SM00194">
    <property type="entry name" value="PTPc"/>
    <property type="match status" value="2"/>
</dbReference>
<dbReference type="Pfam" id="PF00102">
    <property type="entry name" value="Y_phosphatase"/>
    <property type="match status" value="2"/>
</dbReference>
<dbReference type="Gene3D" id="3.90.190.10">
    <property type="entry name" value="Protein tyrosine phosphatase superfamily"/>
    <property type="match status" value="2"/>
</dbReference>
<evidence type="ECO:0000256" key="2">
    <source>
        <dbReference type="ARBA" id="ARBA00022801"/>
    </source>
</evidence>
<dbReference type="InterPro" id="IPR016130">
    <property type="entry name" value="Tyr_Pase_AS"/>
</dbReference>
<dbReference type="SUPFAM" id="SSF52799">
    <property type="entry name" value="(Phosphotyrosine protein) phosphatases II"/>
    <property type="match status" value="2"/>
</dbReference>
<reference evidence="8 9" key="1">
    <citation type="journal article" date="2023" name="BMC Biol.">
        <title>The compact genome of the sponge Oopsacas minuta (Hexactinellida) is lacking key metazoan core genes.</title>
        <authorList>
            <person name="Santini S."/>
            <person name="Schenkelaars Q."/>
            <person name="Jourda C."/>
            <person name="Duchesne M."/>
            <person name="Belahbib H."/>
            <person name="Rocher C."/>
            <person name="Selva M."/>
            <person name="Riesgo A."/>
            <person name="Vervoort M."/>
            <person name="Leys S.P."/>
            <person name="Kodjabachian L."/>
            <person name="Le Bivic A."/>
            <person name="Borchiellini C."/>
            <person name="Claverie J.M."/>
            <person name="Renard E."/>
        </authorList>
    </citation>
    <scope>NUCLEOTIDE SEQUENCE [LARGE SCALE GENOMIC DNA]</scope>
    <source>
        <strain evidence="8">SPO-2</strain>
    </source>
</reference>
<dbReference type="PANTHER" id="PTHR19134:SF449">
    <property type="entry name" value="TYROSINE-PROTEIN PHOSPHATASE 1"/>
    <property type="match status" value="1"/>
</dbReference>
<dbReference type="PROSITE" id="PS00383">
    <property type="entry name" value="TYR_PHOSPHATASE_1"/>
    <property type="match status" value="1"/>
</dbReference>